<dbReference type="GO" id="GO:0005886">
    <property type="term" value="C:plasma membrane"/>
    <property type="evidence" value="ECO:0007669"/>
    <property type="project" value="TreeGrafter"/>
</dbReference>
<dbReference type="InterPro" id="IPR002550">
    <property type="entry name" value="CNNM"/>
</dbReference>
<evidence type="ECO:0000256" key="1">
    <source>
        <dbReference type="ARBA" id="ARBA00004141"/>
    </source>
</evidence>
<feature type="transmembrane region" description="Helical" evidence="9">
    <location>
        <begin position="125"/>
        <end position="147"/>
    </location>
</feature>
<dbReference type="SUPFAM" id="SSF54631">
    <property type="entry name" value="CBS-domain pair"/>
    <property type="match status" value="1"/>
</dbReference>
<keyword evidence="5 7" id="KW-0129">CBS domain</keyword>
<keyword evidence="2 8" id="KW-0812">Transmembrane</keyword>
<evidence type="ECO:0000256" key="6">
    <source>
        <dbReference type="ARBA" id="ARBA00023136"/>
    </source>
</evidence>
<evidence type="ECO:0000256" key="8">
    <source>
        <dbReference type="PROSITE-ProRule" id="PRU01193"/>
    </source>
</evidence>
<proteinExistence type="predicted"/>
<dbReference type="InterPro" id="IPR044751">
    <property type="entry name" value="Ion_transp-like_CBS"/>
</dbReference>
<dbReference type="PANTHER" id="PTHR22777">
    <property type="entry name" value="HEMOLYSIN-RELATED"/>
    <property type="match status" value="1"/>
</dbReference>
<dbReference type="SMART" id="SM01091">
    <property type="entry name" value="CorC_HlyC"/>
    <property type="match status" value="1"/>
</dbReference>
<evidence type="ECO:0000256" key="2">
    <source>
        <dbReference type="ARBA" id="ARBA00022692"/>
    </source>
</evidence>
<dbReference type="InterPro" id="IPR036318">
    <property type="entry name" value="FAD-bd_PCMH-like_sf"/>
</dbReference>
<dbReference type="InterPro" id="IPR000644">
    <property type="entry name" value="CBS_dom"/>
</dbReference>
<dbReference type="Pfam" id="PF00571">
    <property type="entry name" value="CBS"/>
    <property type="match status" value="2"/>
</dbReference>
<dbReference type="EMBL" id="CP061839">
    <property type="protein sequence ID" value="QOW60570.1"/>
    <property type="molecule type" value="Genomic_DNA"/>
</dbReference>
<dbReference type="SUPFAM" id="SSF56176">
    <property type="entry name" value="FAD-binding/transporter-associated domain-like"/>
    <property type="match status" value="1"/>
</dbReference>
<name>A0A7S6WNV4_9SPIR</name>
<keyword evidence="4 8" id="KW-1133">Transmembrane helix</keyword>
<feature type="transmembrane region" description="Helical" evidence="9">
    <location>
        <begin position="12"/>
        <end position="34"/>
    </location>
</feature>
<comment type="subcellular location">
    <subcellularLocation>
        <location evidence="1">Membrane</location>
        <topology evidence="1">Multi-pass membrane protein</topology>
    </subcellularLocation>
</comment>
<dbReference type="Pfam" id="PF01595">
    <property type="entry name" value="CNNM"/>
    <property type="match status" value="1"/>
</dbReference>
<evidence type="ECO:0000256" key="7">
    <source>
        <dbReference type="PROSITE-ProRule" id="PRU00703"/>
    </source>
</evidence>
<dbReference type="FunFam" id="3.10.580.10:FF:000002">
    <property type="entry name" value="Magnesium/cobalt efflux protein CorC"/>
    <property type="match status" value="1"/>
</dbReference>
<dbReference type="AlphaFoldDB" id="A0A7S6WNV4"/>
<dbReference type="GO" id="GO:0050660">
    <property type="term" value="F:flavin adenine dinucleotide binding"/>
    <property type="evidence" value="ECO:0007669"/>
    <property type="project" value="InterPro"/>
</dbReference>
<evidence type="ECO:0000256" key="9">
    <source>
        <dbReference type="SAM" id="Phobius"/>
    </source>
</evidence>
<dbReference type="InterPro" id="IPR016169">
    <property type="entry name" value="FAD-bd_PCMH_sub2"/>
</dbReference>
<gene>
    <name evidence="12" type="ORF">IFE08_12310</name>
</gene>
<dbReference type="RefSeq" id="WP_024467036.1">
    <property type="nucleotide sequence ID" value="NZ_CP061839.1"/>
</dbReference>
<evidence type="ECO:0000256" key="5">
    <source>
        <dbReference type="ARBA" id="ARBA00023122"/>
    </source>
</evidence>
<feature type="transmembrane region" description="Helical" evidence="9">
    <location>
        <begin position="68"/>
        <end position="87"/>
    </location>
</feature>
<keyword evidence="3" id="KW-0677">Repeat</keyword>
<dbReference type="InterPro" id="IPR046342">
    <property type="entry name" value="CBS_dom_sf"/>
</dbReference>
<evidence type="ECO:0000259" key="11">
    <source>
        <dbReference type="PROSITE" id="PS51846"/>
    </source>
</evidence>
<keyword evidence="6 8" id="KW-0472">Membrane</keyword>
<dbReference type="InterPro" id="IPR005170">
    <property type="entry name" value="Transptr-assoc_dom"/>
</dbReference>
<dbReference type="PROSITE" id="PS51371">
    <property type="entry name" value="CBS"/>
    <property type="match status" value="2"/>
</dbReference>
<dbReference type="Pfam" id="PF03471">
    <property type="entry name" value="CorC_HlyC"/>
    <property type="match status" value="1"/>
</dbReference>
<evidence type="ECO:0000259" key="10">
    <source>
        <dbReference type="PROSITE" id="PS51371"/>
    </source>
</evidence>
<dbReference type="CDD" id="cd04590">
    <property type="entry name" value="CBS_pair_CorC_HlyC_assoc"/>
    <property type="match status" value="1"/>
</dbReference>
<organism evidence="12 13">
    <name type="scientific">Treponema pedis</name>
    <dbReference type="NCBI Taxonomy" id="409322"/>
    <lineage>
        <taxon>Bacteria</taxon>
        <taxon>Pseudomonadati</taxon>
        <taxon>Spirochaetota</taxon>
        <taxon>Spirochaetia</taxon>
        <taxon>Spirochaetales</taxon>
        <taxon>Treponemataceae</taxon>
        <taxon>Treponema</taxon>
    </lineage>
</organism>
<evidence type="ECO:0000256" key="4">
    <source>
        <dbReference type="ARBA" id="ARBA00022989"/>
    </source>
</evidence>
<reference evidence="12 13" key="1">
    <citation type="submission" date="2020-09" db="EMBL/GenBank/DDBJ databases">
        <title>Characterization of Treponema spp. from bovine digital dermatitis in Korea.</title>
        <authorList>
            <person name="Espiritu H.M."/>
            <person name="Cho Y.I."/>
            <person name="Mamuad L."/>
        </authorList>
    </citation>
    <scope>NUCLEOTIDE SEQUENCE [LARGE SCALE GENOMIC DNA]</scope>
    <source>
        <strain evidence="12 13">KS1</strain>
    </source>
</reference>
<dbReference type="PANTHER" id="PTHR22777:SF17">
    <property type="entry name" value="UPF0053 PROTEIN SLL0260"/>
    <property type="match status" value="1"/>
</dbReference>
<feature type="domain" description="CBS" evidence="10">
    <location>
        <begin position="210"/>
        <end position="271"/>
    </location>
</feature>
<protein>
    <submittedName>
        <fullName evidence="12">HlyC/CorC family transporter</fullName>
    </submittedName>
</protein>
<dbReference type="Gene3D" id="3.30.465.10">
    <property type="match status" value="1"/>
</dbReference>
<feature type="domain" description="CNNM transmembrane" evidence="11">
    <location>
        <begin position="3"/>
        <end position="191"/>
    </location>
</feature>
<sequence length="428" mass="47891">MNEPPPQWLNLLILAVLLFLSMIFSSGETAYLSVNKLKIKYLREKKNRQAARVEKILQNKQKFLTSSLIGNSIVNILISVILTAIMVELVGSNGLGIAVTAATIAILIFGEILPKSVALVFSESIALKFSVFIMFFMNIFSPVVWIISGFTASVLKLFGIKNTDSNQALTDEDLKDFFDVSEEDGTLRSAERGVLEKILNYGDISVKNIMTPRPDIVAIKTDVSPKEIIEISQVSRFSRFPVYEEAIDEICGIFYIKDFLFAEEDEIYFDIKKYLRKPVFVFENTELSKLQEIFKTEKQNMVVVIDEYGGTLGIATLEDLNEEIFGNIADEYDSDEAAADDISITEDISDNSVHCILGNTRLSDLNEELGTSFSSEYYDTIGGLVMEKFGNVPEINSSIKIENYIFTVTKTEGNRIAELTAELCGDDE</sequence>
<dbReference type="Proteomes" id="UP000593915">
    <property type="component" value="Chromosome"/>
</dbReference>
<evidence type="ECO:0000313" key="12">
    <source>
        <dbReference type="EMBL" id="QOW60570.1"/>
    </source>
</evidence>
<dbReference type="PROSITE" id="PS51846">
    <property type="entry name" value="CNNM"/>
    <property type="match status" value="1"/>
</dbReference>
<accession>A0A7S6WNV4</accession>
<feature type="domain" description="CBS" evidence="10">
    <location>
        <begin position="274"/>
        <end position="331"/>
    </location>
</feature>
<evidence type="ECO:0000256" key="3">
    <source>
        <dbReference type="ARBA" id="ARBA00022737"/>
    </source>
</evidence>
<dbReference type="Gene3D" id="3.10.580.10">
    <property type="entry name" value="CBS-domain"/>
    <property type="match status" value="1"/>
</dbReference>
<evidence type="ECO:0000313" key="13">
    <source>
        <dbReference type="Proteomes" id="UP000593915"/>
    </source>
</evidence>
<feature type="transmembrane region" description="Helical" evidence="9">
    <location>
        <begin position="93"/>
        <end position="113"/>
    </location>
</feature>